<accession>A0A0X1KMP8</accession>
<dbReference type="RefSeq" id="WP_156961739.1">
    <property type="nucleotide sequence ID" value="NZ_CP007140.1"/>
</dbReference>
<dbReference type="Proteomes" id="UP000062043">
    <property type="component" value="Chromosome"/>
</dbReference>
<dbReference type="EMBL" id="CP007140">
    <property type="protein sequence ID" value="AJC72539.1"/>
    <property type="molecule type" value="Genomic_DNA"/>
</dbReference>
<organism evidence="1 2">
    <name type="scientific">Thermococcus guaymasensis DSM 11113</name>
    <dbReference type="NCBI Taxonomy" id="1432656"/>
    <lineage>
        <taxon>Archaea</taxon>
        <taxon>Methanobacteriati</taxon>
        <taxon>Methanobacteriota</taxon>
        <taxon>Thermococci</taxon>
        <taxon>Thermococcales</taxon>
        <taxon>Thermococcaceae</taxon>
        <taxon>Thermococcus</taxon>
    </lineage>
</organism>
<gene>
    <name evidence="1" type="ORF">X802_10520</name>
</gene>
<evidence type="ECO:0000313" key="2">
    <source>
        <dbReference type="Proteomes" id="UP000062043"/>
    </source>
</evidence>
<proteinExistence type="predicted"/>
<name>A0A0X1KMP8_9EURY</name>
<dbReference type="STRING" id="1432656.X802_10520"/>
<dbReference type="GeneID" id="43090349"/>
<dbReference type="PATRIC" id="fig|1432656.3.peg.2056"/>
<protein>
    <submittedName>
        <fullName evidence="1">Uncharacterized protein</fullName>
    </submittedName>
</protein>
<dbReference type="AlphaFoldDB" id="A0A0X1KMP8"/>
<keyword evidence="2" id="KW-1185">Reference proteome</keyword>
<dbReference type="KEGG" id="tgy:X802_10520"/>
<evidence type="ECO:0000313" key="1">
    <source>
        <dbReference type="EMBL" id="AJC72539.1"/>
    </source>
</evidence>
<sequence length="50" mass="5872">MDEAVSLKTKKLAEEEVNEEELRELERLSKETLENGILWREAKKELGLKD</sequence>
<reference evidence="1 2" key="1">
    <citation type="submission" date="2014-01" db="EMBL/GenBank/DDBJ databases">
        <title>Genome sequencing of Thermococcus guaymasensis.</title>
        <authorList>
            <person name="Zhang X."/>
            <person name="Alvare G."/>
            <person name="Fristensky B."/>
            <person name="Chen L."/>
            <person name="Suen T."/>
            <person name="Chen Q."/>
            <person name="Ma K."/>
        </authorList>
    </citation>
    <scope>NUCLEOTIDE SEQUENCE [LARGE SCALE GENOMIC DNA]</scope>
    <source>
        <strain evidence="1 2">DSM 11113</strain>
    </source>
</reference>